<dbReference type="Proteomes" id="UP001186944">
    <property type="component" value="Unassembled WGS sequence"/>
</dbReference>
<keyword evidence="6" id="KW-0406">Ion transport</keyword>
<comment type="caution">
    <text evidence="10">The sequence shown here is derived from an EMBL/GenBank/DDBJ whole genome shotgun (WGS) entry which is preliminary data.</text>
</comment>
<keyword evidence="4" id="KW-0138">CF(0)</keyword>
<dbReference type="AlphaFoldDB" id="A0AA88YWA7"/>
<proteinExistence type="inferred from homology"/>
<dbReference type="EMBL" id="VSWD01000002">
    <property type="protein sequence ID" value="KAK3107545.1"/>
    <property type="molecule type" value="Genomic_DNA"/>
</dbReference>
<evidence type="ECO:0000256" key="8">
    <source>
        <dbReference type="ARBA" id="ARBA00023136"/>
    </source>
</evidence>
<keyword evidence="9" id="KW-0066">ATP synthesis</keyword>
<organism evidence="10 11">
    <name type="scientific">Pinctada imbricata</name>
    <name type="common">Atlantic pearl-oyster</name>
    <name type="synonym">Pinctada martensii</name>
    <dbReference type="NCBI Taxonomy" id="66713"/>
    <lineage>
        <taxon>Eukaryota</taxon>
        <taxon>Metazoa</taxon>
        <taxon>Spiralia</taxon>
        <taxon>Lophotrochozoa</taxon>
        <taxon>Mollusca</taxon>
        <taxon>Bivalvia</taxon>
        <taxon>Autobranchia</taxon>
        <taxon>Pteriomorphia</taxon>
        <taxon>Pterioida</taxon>
        <taxon>Pterioidea</taxon>
        <taxon>Pteriidae</taxon>
        <taxon>Pinctada</taxon>
    </lineage>
</organism>
<evidence type="ECO:0000256" key="2">
    <source>
        <dbReference type="ARBA" id="ARBA00005699"/>
    </source>
</evidence>
<evidence type="ECO:0000256" key="9">
    <source>
        <dbReference type="ARBA" id="ARBA00023310"/>
    </source>
</evidence>
<comment type="subcellular location">
    <subcellularLocation>
        <location evidence="1">Mitochondrion membrane</location>
    </subcellularLocation>
</comment>
<dbReference type="Pfam" id="PF04718">
    <property type="entry name" value="ATP-synt_G"/>
    <property type="match status" value="1"/>
</dbReference>
<accession>A0AA88YWA7</accession>
<evidence type="ECO:0000256" key="3">
    <source>
        <dbReference type="ARBA" id="ARBA00022448"/>
    </source>
</evidence>
<dbReference type="InterPro" id="IPR006808">
    <property type="entry name" value="ATP_synth_F0_gsu_mt"/>
</dbReference>
<keyword evidence="3" id="KW-0813">Transport</keyword>
<keyword evidence="5" id="KW-0375">Hydrogen ion transport</keyword>
<dbReference type="GO" id="GO:0031966">
    <property type="term" value="C:mitochondrial membrane"/>
    <property type="evidence" value="ECO:0007669"/>
    <property type="project" value="UniProtKB-SubCell"/>
</dbReference>
<name>A0AA88YWA7_PINIB</name>
<evidence type="ECO:0000313" key="10">
    <source>
        <dbReference type="EMBL" id="KAK3107545.1"/>
    </source>
</evidence>
<evidence type="ECO:0000256" key="6">
    <source>
        <dbReference type="ARBA" id="ARBA00023065"/>
    </source>
</evidence>
<evidence type="ECO:0000256" key="4">
    <source>
        <dbReference type="ARBA" id="ARBA00022547"/>
    </source>
</evidence>
<evidence type="ECO:0000256" key="7">
    <source>
        <dbReference type="ARBA" id="ARBA00023128"/>
    </source>
</evidence>
<dbReference type="GO" id="GO:0015078">
    <property type="term" value="F:proton transmembrane transporter activity"/>
    <property type="evidence" value="ECO:0007669"/>
    <property type="project" value="InterPro"/>
</dbReference>
<keyword evidence="8" id="KW-0472">Membrane</keyword>
<keyword evidence="7" id="KW-0496">Mitochondrion</keyword>
<dbReference type="GO" id="GO:0045259">
    <property type="term" value="C:proton-transporting ATP synthase complex"/>
    <property type="evidence" value="ECO:0007669"/>
    <property type="project" value="UniProtKB-KW"/>
</dbReference>
<dbReference type="GO" id="GO:0015986">
    <property type="term" value="P:proton motive force-driven ATP synthesis"/>
    <property type="evidence" value="ECO:0007669"/>
    <property type="project" value="InterPro"/>
</dbReference>
<gene>
    <name evidence="10" type="ORF">FSP39_017019</name>
</gene>
<comment type="similarity">
    <text evidence="2">Belongs to the ATPase g subunit family.</text>
</comment>
<evidence type="ECO:0000256" key="1">
    <source>
        <dbReference type="ARBA" id="ARBA00004325"/>
    </source>
</evidence>
<sequence>MPSIKFSGFQPKVSLNVHGRISHDTQMICSTGIPSMKQVVGPATAQRLSILFKYAKVELRPPGPGDFPKAMSQLGEISKSVLTGKYKQLTSREVVVRGFTLLDIVICFFVGEIIGKGCISGYQVPGGTNFTMALKGEADPNSEPEKRKRFEEITAEREKFAEEMKNFNAELKAAGN</sequence>
<keyword evidence="11" id="KW-1185">Reference proteome</keyword>
<reference evidence="10" key="1">
    <citation type="submission" date="2019-08" db="EMBL/GenBank/DDBJ databases">
        <title>The improved chromosome-level genome for the pearl oyster Pinctada fucata martensii using PacBio sequencing and Hi-C.</title>
        <authorList>
            <person name="Zheng Z."/>
        </authorList>
    </citation>
    <scope>NUCLEOTIDE SEQUENCE</scope>
    <source>
        <strain evidence="10">ZZ-2019</strain>
        <tissue evidence="10">Adductor muscle</tissue>
    </source>
</reference>
<evidence type="ECO:0000313" key="11">
    <source>
        <dbReference type="Proteomes" id="UP001186944"/>
    </source>
</evidence>
<protein>
    <submittedName>
        <fullName evidence="10">Uncharacterized protein</fullName>
    </submittedName>
</protein>
<evidence type="ECO:0000256" key="5">
    <source>
        <dbReference type="ARBA" id="ARBA00022781"/>
    </source>
</evidence>